<proteinExistence type="predicted"/>
<keyword evidence="1" id="KW-0812">Transmembrane</keyword>
<sequence length="185" mass="20488">TENTWAFVLSLILPFYFLIALNSKAYSVRLLNDPLQSVGRTIKAYLIAVAMMTLASFYLKATELPRLTVALGSALSVISLAVSRYYFARHRREIVGGEPYSMALIWEPGQPIPPIDFSIRIAAKGFIDPESHDPMMYDRLAAALDGIHNVVVSCHPDRRGAWTHALKGACVQSEILMPELQSLAP</sequence>
<keyword evidence="1" id="KW-1133">Transmembrane helix</keyword>
<evidence type="ECO:0000313" key="2">
    <source>
        <dbReference type="EMBL" id="MFD0804378.1"/>
    </source>
</evidence>
<feature type="transmembrane region" description="Helical" evidence="1">
    <location>
        <begin position="6"/>
        <end position="23"/>
    </location>
</feature>
<name>A0ABW3BLV1_9ACTN</name>
<evidence type="ECO:0000313" key="3">
    <source>
        <dbReference type="Proteomes" id="UP001596956"/>
    </source>
</evidence>
<dbReference type="EMBL" id="JBHTHR010001607">
    <property type="protein sequence ID" value="MFD0804378.1"/>
    <property type="molecule type" value="Genomic_DNA"/>
</dbReference>
<reference evidence="3" key="1">
    <citation type="journal article" date="2019" name="Int. J. Syst. Evol. Microbiol.">
        <title>The Global Catalogue of Microorganisms (GCM) 10K type strain sequencing project: providing services to taxonomists for standard genome sequencing and annotation.</title>
        <authorList>
            <consortium name="The Broad Institute Genomics Platform"/>
            <consortium name="The Broad Institute Genome Sequencing Center for Infectious Disease"/>
            <person name="Wu L."/>
            <person name="Ma J."/>
        </authorList>
    </citation>
    <scope>NUCLEOTIDE SEQUENCE [LARGE SCALE GENOMIC DNA]</scope>
    <source>
        <strain evidence="3">CCUG 63369</strain>
    </source>
</reference>
<evidence type="ECO:0000256" key="1">
    <source>
        <dbReference type="SAM" id="Phobius"/>
    </source>
</evidence>
<comment type="caution">
    <text evidence="2">The sequence shown here is derived from an EMBL/GenBank/DDBJ whole genome shotgun (WGS) entry which is preliminary data.</text>
</comment>
<accession>A0ABW3BLV1</accession>
<feature type="transmembrane region" description="Helical" evidence="1">
    <location>
        <begin position="67"/>
        <end position="87"/>
    </location>
</feature>
<gene>
    <name evidence="2" type="ORF">ACFQZU_24095</name>
</gene>
<feature type="non-terminal residue" evidence="2">
    <location>
        <position position="1"/>
    </location>
</feature>
<feature type="non-terminal residue" evidence="2">
    <location>
        <position position="185"/>
    </location>
</feature>
<feature type="transmembrane region" description="Helical" evidence="1">
    <location>
        <begin position="44"/>
        <end position="61"/>
    </location>
</feature>
<organism evidence="2 3">
    <name type="scientific">Streptomonospora algeriensis</name>
    <dbReference type="NCBI Taxonomy" id="995084"/>
    <lineage>
        <taxon>Bacteria</taxon>
        <taxon>Bacillati</taxon>
        <taxon>Actinomycetota</taxon>
        <taxon>Actinomycetes</taxon>
        <taxon>Streptosporangiales</taxon>
        <taxon>Nocardiopsidaceae</taxon>
        <taxon>Streptomonospora</taxon>
    </lineage>
</organism>
<protein>
    <submittedName>
        <fullName evidence="2">Uncharacterized protein</fullName>
    </submittedName>
</protein>
<keyword evidence="1" id="KW-0472">Membrane</keyword>
<keyword evidence="3" id="KW-1185">Reference proteome</keyword>
<dbReference type="Proteomes" id="UP001596956">
    <property type="component" value="Unassembled WGS sequence"/>
</dbReference>